<dbReference type="PANTHER" id="PTHR35530">
    <property type="entry name" value="TAUTOMERASE-RELATED"/>
    <property type="match status" value="1"/>
</dbReference>
<dbReference type="Gene3D" id="3.30.429.10">
    <property type="entry name" value="Macrophage Migration Inhibitory Factor"/>
    <property type="match status" value="2"/>
</dbReference>
<dbReference type="STRING" id="1743168.A8O14_07850"/>
<dbReference type="RefSeq" id="WP_068948997.1">
    <property type="nucleotide sequence ID" value="NZ_CP015922.1"/>
</dbReference>
<organism evidence="1 2">
    <name type="scientific">Polynucleobacter wuianus</name>
    <dbReference type="NCBI Taxonomy" id="1743168"/>
    <lineage>
        <taxon>Bacteria</taxon>
        <taxon>Pseudomonadati</taxon>
        <taxon>Pseudomonadota</taxon>
        <taxon>Betaproteobacteria</taxon>
        <taxon>Burkholderiales</taxon>
        <taxon>Burkholderiaceae</taxon>
        <taxon>Polynucleobacter</taxon>
    </lineage>
</organism>
<accession>A0A191UG50</accession>
<sequence>MPILNVKVSGQKNIVTTKAIHELLLDLTHLILGKKKEVTAIAIDYVDPECWMVGGKLLSEQGKNSFYFDIKVTDETNTKDEKARYIKEAFDGFERILGNLHEESYIYVQDVRAATYGYGGKTQEYRYHQ</sequence>
<dbReference type="PANTHER" id="PTHR35530:SF1">
    <property type="entry name" value="2-HYDROXYMUCONATE TAUTOMERASE"/>
    <property type="match status" value="1"/>
</dbReference>
<dbReference type="EMBL" id="CP015922">
    <property type="protein sequence ID" value="ANI99989.1"/>
    <property type="molecule type" value="Genomic_DNA"/>
</dbReference>
<dbReference type="AlphaFoldDB" id="A0A191UG50"/>
<protein>
    <submittedName>
        <fullName evidence="1">4-oxalocrotonate tautomerase</fullName>
    </submittedName>
</protein>
<name>A0A191UG50_9BURK</name>
<reference evidence="2" key="1">
    <citation type="submission" date="2016-05" db="EMBL/GenBank/DDBJ databases">
        <title>Polynucleobacter sp. QLW-P1FAT50C-4 genome.</title>
        <authorList>
            <person name="Hahn M.W."/>
        </authorList>
    </citation>
    <scope>NUCLEOTIDE SEQUENCE [LARGE SCALE GENOMIC DNA]</scope>
    <source>
        <strain evidence="2">QLW-P1FAT50C-4</strain>
    </source>
</reference>
<keyword evidence="2" id="KW-1185">Reference proteome</keyword>
<evidence type="ECO:0000313" key="1">
    <source>
        <dbReference type="EMBL" id="ANI99989.1"/>
    </source>
</evidence>
<dbReference type="KEGG" id="pwu:A8O14_07850"/>
<dbReference type="OrthoDB" id="8561934at2"/>
<dbReference type="InterPro" id="IPR014347">
    <property type="entry name" value="Tautomerase/MIF_sf"/>
</dbReference>
<proteinExistence type="predicted"/>
<evidence type="ECO:0000313" key="2">
    <source>
        <dbReference type="Proteomes" id="UP000078463"/>
    </source>
</evidence>
<gene>
    <name evidence="1" type="ORF">A8O14_07850</name>
</gene>
<dbReference type="Proteomes" id="UP000078463">
    <property type="component" value="Chromosome"/>
</dbReference>
<dbReference type="SUPFAM" id="SSF55331">
    <property type="entry name" value="Tautomerase/MIF"/>
    <property type="match status" value="1"/>
</dbReference>